<organism evidence="1 2">
    <name type="scientific">Moelleriella libera RCEF 2490</name>
    <dbReference type="NCBI Taxonomy" id="1081109"/>
    <lineage>
        <taxon>Eukaryota</taxon>
        <taxon>Fungi</taxon>
        <taxon>Dikarya</taxon>
        <taxon>Ascomycota</taxon>
        <taxon>Pezizomycotina</taxon>
        <taxon>Sordariomycetes</taxon>
        <taxon>Hypocreomycetidae</taxon>
        <taxon>Hypocreales</taxon>
        <taxon>Clavicipitaceae</taxon>
        <taxon>Moelleriella</taxon>
    </lineage>
</organism>
<protein>
    <recommendedName>
        <fullName evidence="3">Protein kinase-like domain protein</fullName>
    </recommendedName>
</protein>
<evidence type="ECO:0008006" key="3">
    <source>
        <dbReference type="Google" id="ProtNLM"/>
    </source>
</evidence>
<evidence type="ECO:0000313" key="2">
    <source>
        <dbReference type="Proteomes" id="UP000078544"/>
    </source>
</evidence>
<accession>A0A167WKM8</accession>
<comment type="caution">
    <text evidence="1">The sequence shown here is derived from an EMBL/GenBank/DDBJ whole genome shotgun (WGS) entry which is preliminary data.</text>
</comment>
<dbReference type="OrthoDB" id="2942798at2759"/>
<evidence type="ECO:0000313" key="1">
    <source>
        <dbReference type="EMBL" id="KZZ88975.1"/>
    </source>
</evidence>
<keyword evidence="2" id="KW-1185">Reference proteome</keyword>
<sequence length="259" mass="29587">MSLRLLDPSDSSHQDLLALARSPTTPSRVKEKIRFFNGHAQDPFQKISFRFKGHDVTAQAKPVRPGSRVLRVDIDNKWQSIVGAMLPQQVILKHQRTDEEVKMSTKELETEIETYGRLKALQGKVIPRFLGRVEYQGLKAILLSAIDGFDFWHWQTTMLPPEELFPLLRCVIGELGNYDFWHSYNDGAHFILVDADKPCRRLMAVGLGSKDTLLPTKLTTEQLADLFSKWAFRSVSAGKEDIYAWNRQRLSELGVQSPH</sequence>
<dbReference type="EMBL" id="AZGY01000027">
    <property type="protein sequence ID" value="KZZ88975.1"/>
    <property type="molecule type" value="Genomic_DNA"/>
</dbReference>
<name>A0A167WKM8_9HYPO</name>
<dbReference type="Proteomes" id="UP000078544">
    <property type="component" value="Unassembled WGS sequence"/>
</dbReference>
<proteinExistence type="predicted"/>
<dbReference type="AlphaFoldDB" id="A0A167WKM8"/>
<reference evidence="1 2" key="1">
    <citation type="journal article" date="2016" name="Genome Biol. Evol.">
        <title>Divergent and convergent evolution of fungal pathogenicity.</title>
        <authorList>
            <person name="Shang Y."/>
            <person name="Xiao G."/>
            <person name="Zheng P."/>
            <person name="Cen K."/>
            <person name="Zhan S."/>
            <person name="Wang C."/>
        </authorList>
    </citation>
    <scope>NUCLEOTIDE SEQUENCE [LARGE SCALE GENOMIC DNA]</scope>
    <source>
        <strain evidence="1 2">RCEF 2490</strain>
    </source>
</reference>
<gene>
    <name evidence="1" type="ORF">AAL_07918</name>
</gene>